<dbReference type="InterPro" id="IPR013780">
    <property type="entry name" value="Glyco_hydro_b"/>
</dbReference>
<evidence type="ECO:0000313" key="3">
    <source>
        <dbReference type="EMBL" id="EPC84964.1"/>
    </source>
</evidence>
<gene>
    <name evidence="3" type="ORF">Lpp126_03222</name>
</gene>
<sequence>MLMMAEESSAYPQVSAPIDTGGLGFNYKWNMGWMNDTLKFFEQDPVYRHSDMNLLTFSFMYMYNEQFVLPFSHDEVVHGKKSLMHKMPGDRYNQFANLRTMYVWQATFPGKQLLFMGSEWGQFLEWRDWSELEWTDLKDPMNKKMQHFTTTLNHLYKARPSLWQQDHEPDGIKITIADEPDVLSYIRYGKQKDDFTVVAMNLVPVQKDHFRVPVPSPGTYEIILNTEDEAFGGTWTKWQQTLTAEIGENHDVPAWLDVILPAMGALLIKPKQLKPLPKKPLALKGKQPTKALPKHETPLSLAGHQRQPISHQDDWGTSPARSQPRDISKVNHQQSKKLGGKAHNAPQS</sequence>
<dbReference type="EMBL" id="ANKC01000203">
    <property type="protein sequence ID" value="EPC84964.1"/>
    <property type="molecule type" value="Genomic_DNA"/>
</dbReference>
<reference evidence="3 4" key="1">
    <citation type="journal article" date="2013" name="PLoS ONE">
        <title>Lactobacillus paracasei comparative genomics: towards species pan-genome definition and exploitation of diversity.</title>
        <authorList>
            <person name="Smokvina T."/>
            <person name="Wels M."/>
            <person name="Polka J."/>
            <person name="Chervaux C."/>
            <person name="Brisse S."/>
            <person name="Boekhorst J."/>
            <person name="van Hylckama Vlieg J.E."/>
            <person name="Siezen R.J."/>
        </authorList>
    </citation>
    <scope>NUCLEOTIDE SEQUENCE [LARGE SCALE GENOMIC DNA]</scope>
    <source>
        <strain evidence="3 4">Lpp126</strain>
    </source>
</reference>
<dbReference type="GO" id="GO:0003844">
    <property type="term" value="F:1,4-alpha-glucan branching enzyme activity"/>
    <property type="evidence" value="ECO:0007669"/>
    <property type="project" value="UniProtKB-EC"/>
</dbReference>
<dbReference type="Gene3D" id="3.20.20.80">
    <property type="entry name" value="Glycosidases"/>
    <property type="match status" value="1"/>
</dbReference>
<feature type="domain" description="Alpha-amylase/branching enzyme C-terminal all beta" evidence="2">
    <location>
        <begin position="179"/>
        <end position="270"/>
    </location>
</feature>
<dbReference type="Gene3D" id="2.60.40.1180">
    <property type="entry name" value="Golgi alpha-mannosidase II"/>
    <property type="match status" value="1"/>
</dbReference>
<dbReference type="InterPro" id="IPR017853">
    <property type="entry name" value="GH"/>
</dbReference>
<comment type="caution">
    <text evidence="3">The sequence shown here is derived from an EMBL/GenBank/DDBJ whole genome shotgun (WGS) entry which is preliminary data.</text>
</comment>
<dbReference type="GO" id="GO:0043169">
    <property type="term" value="F:cation binding"/>
    <property type="evidence" value="ECO:0007669"/>
    <property type="project" value="InterPro"/>
</dbReference>
<evidence type="ECO:0000256" key="1">
    <source>
        <dbReference type="SAM" id="MobiDB-lite"/>
    </source>
</evidence>
<accession>S2S6G5</accession>
<dbReference type="Pfam" id="PF02806">
    <property type="entry name" value="Alpha-amylase_C"/>
    <property type="match status" value="1"/>
</dbReference>
<keyword evidence="3" id="KW-0808">Transferase</keyword>
<dbReference type="PANTHER" id="PTHR43651:SF3">
    <property type="entry name" value="1,4-ALPHA-GLUCAN-BRANCHING ENZYME"/>
    <property type="match status" value="1"/>
</dbReference>
<name>S2S6G5_LACPA</name>
<organism evidence="3 4">
    <name type="scientific">Lacticaseibacillus paracasei subsp. paracasei Lpp126</name>
    <dbReference type="NCBI Taxonomy" id="1256206"/>
    <lineage>
        <taxon>Bacteria</taxon>
        <taxon>Bacillati</taxon>
        <taxon>Bacillota</taxon>
        <taxon>Bacilli</taxon>
        <taxon>Lactobacillales</taxon>
        <taxon>Lactobacillaceae</taxon>
        <taxon>Lacticaseibacillus</taxon>
    </lineage>
</organism>
<protein>
    <submittedName>
        <fullName evidence="3">Glycogen branching enzyme</fullName>
        <ecNumber evidence="3">2.4.1.18</ecNumber>
    </submittedName>
</protein>
<feature type="compositionally biased region" description="Low complexity" evidence="1">
    <location>
        <begin position="278"/>
        <end position="288"/>
    </location>
</feature>
<keyword evidence="3" id="KW-0328">Glycosyltransferase</keyword>
<dbReference type="GO" id="GO:0005829">
    <property type="term" value="C:cytosol"/>
    <property type="evidence" value="ECO:0007669"/>
    <property type="project" value="TreeGrafter"/>
</dbReference>
<evidence type="ECO:0000259" key="2">
    <source>
        <dbReference type="Pfam" id="PF02806"/>
    </source>
</evidence>
<dbReference type="SUPFAM" id="SSF51011">
    <property type="entry name" value="Glycosyl hydrolase domain"/>
    <property type="match status" value="1"/>
</dbReference>
<dbReference type="EC" id="2.4.1.18" evidence="3"/>
<proteinExistence type="predicted"/>
<dbReference type="GO" id="GO:0005978">
    <property type="term" value="P:glycogen biosynthetic process"/>
    <property type="evidence" value="ECO:0007669"/>
    <property type="project" value="TreeGrafter"/>
</dbReference>
<dbReference type="InterPro" id="IPR006048">
    <property type="entry name" value="A-amylase/branching_C"/>
</dbReference>
<dbReference type="PATRIC" id="fig|1256206.3.peg.516"/>
<dbReference type="Proteomes" id="UP000014243">
    <property type="component" value="Unassembled WGS sequence"/>
</dbReference>
<dbReference type="AlphaFoldDB" id="S2S6G5"/>
<feature type="region of interest" description="Disordered" evidence="1">
    <location>
        <begin position="278"/>
        <end position="348"/>
    </location>
</feature>
<dbReference type="SUPFAM" id="SSF51445">
    <property type="entry name" value="(Trans)glycosidases"/>
    <property type="match status" value="1"/>
</dbReference>
<dbReference type="PANTHER" id="PTHR43651">
    <property type="entry name" value="1,4-ALPHA-GLUCAN-BRANCHING ENZYME"/>
    <property type="match status" value="1"/>
</dbReference>
<evidence type="ECO:0000313" key="4">
    <source>
        <dbReference type="Proteomes" id="UP000014243"/>
    </source>
</evidence>